<dbReference type="VEuPathDB" id="FungiDB:CH63R_11327"/>
<name>A0A1B7XY07_COLHI</name>
<feature type="compositionally biased region" description="Low complexity" evidence="1">
    <location>
        <begin position="639"/>
        <end position="650"/>
    </location>
</feature>
<protein>
    <submittedName>
        <fullName evidence="5">Integral membrane protein</fullName>
    </submittedName>
</protein>
<feature type="compositionally biased region" description="Polar residues" evidence="1">
    <location>
        <begin position="596"/>
        <end position="612"/>
    </location>
</feature>
<feature type="domain" description="TRP C-terminal" evidence="4">
    <location>
        <begin position="281"/>
        <end position="524"/>
    </location>
</feature>
<keyword evidence="6" id="KW-1185">Reference proteome</keyword>
<dbReference type="PANTHER" id="PTHR31145:SF8">
    <property type="entry name" value="INTEGRAL MEMBRANE PROTEIN (AFU_ORTHOLOGUE AFUA_2G17475)"/>
    <property type="match status" value="1"/>
</dbReference>
<feature type="region of interest" description="Disordered" evidence="1">
    <location>
        <begin position="714"/>
        <end position="739"/>
    </location>
</feature>
<feature type="region of interest" description="Disordered" evidence="1">
    <location>
        <begin position="752"/>
        <end position="796"/>
    </location>
</feature>
<feature type="compositionally biased region" description="Low complexity" evidence="1">
    <location>
        <begin position="678"/>
        <end position="688"/>
    </location>
</feature>
<evidence type="ECO:0000259" key="4">
    <source>
        <dbReference type="Pfam" id="PF06011"/>
    </source>
</evidence>
<feature type="compositionally biased region" description="Low complexity" evidence="1">
    <location>
        <begin position="617"/>
        <end position="627"/>
    </location>
</feature>
<keyword evidence="2" id="KW-1133">Transmembrane helix</keyword>
<feature type="transmembrane region" description="Helical" evidence="2">
    <location>
        <begin position="485"/>
        <end position="502"/>
    </location>
</feature>
<feature type="transmembrane region" description="Helical" evidence="2">
    <location>
        <begin position="367"/>
        <end position="392"/>
    </location>
</feature>
<reference evidence="6" key="1">
    <citation type="journal article" date="2017" name="BMC Genomics">
        <title>Gapless genome assembly of Colletotrichum higginsianum reveals chromosome structure and association of transposable elements with secondary metabolite gene clusters.</title>
        <authorList>
            <person name="Dallery J.-F."/>
            <person name="Lapalu N."/>
            <person name="Zampounis A."/>
            <person name="Pigne S."/>
            <person name="Luyten I."/>
            <person name="Amselem J."/>
            <person name="Wittenberg A.H.J."/>
            <person name="Zhou S."/>
            <person name="de Queiroz M.V."/>
            <person name="Robin G.P."/>
            <person name="Auger A."/>
            <person name="Hainaut M."/>
            <person name="Henrissat B."/>
            <person name="Kim K.-T."/>
            <person name="Lee Y.-H."/>
            <person name="Lespinet O."/>
            <person name="Schwartz D.C."/>
            <person name="Thon M.R."/>
            <person name="O'Connell R.J."/>
        </authorList>
    </citation>
    <scope>NUCLEOTIDE SEQUENCE [LARGE SCALE GENOMIC DNA]</scope>
    <source>
        <strain evidence="6">IMI 349063</strain>
    </source>
</reference>
<dbReference type="Proteomes" id="UP000092177">
    <property type="component" value="Chromosome 8"/>
</dbReference>
<feature type="transmembrane region" description="Helical" evidence="2">
    <location>
        <begin position="295"/>
        <end position="319"/>
    </location>
</feature>
<dbReference type="Pfam" id="PF06011">
    <property type="entry name" value="TRP"/>
    <property type="match status" value="1"/>
</dbReference>
<evidence type="ECO:0000313" key="5">
    <source>
        <dbReference type="EMBL" id="OBR04624.1"/>
    </source>
</evidence>
<feature type="signal peptide" evidence="3">
    <location>
        <begin position="1"/>
        <end position="18"/>
    </location>
</feature>
<dbReference type="InterPro" id="IPR040241">
    <property type="entry name" value="TRP_Flc/Pkd2-like"/>
</dbReference>
<dbReference type="InterPro" id="IPR010308">
    <property type="entry name" value="TRP_C"/>
</dbReference>
<feature type="compositionally biased region" description="Polar residues" evidence="1">
    <location>
        <begin position="658"/>
        <end position="669"/>
    </location>
</feature>
<dbReference type="GO" id="GO:0055085">
    <property type="term" value="P:transmembrane transport"/>
    <property type="evidence" value="ECO:0007669"/>
    <property type="project" value="TreeGrafter"/>
</dbReference>
<dbReference type="RefSeq" id="XP_018153142.1">
    <property type="nucleotide sequence ID" value="XM_018306301.1"/>
</dbReference>
<evidence type="ECO:0000313" key="6">
    <source>
        <dbReference type="Proteomes" id="UP000092177"/>
    </source>
</evidence>
<keyword evidence="3" id="KW-0732">Signal</keyword>
<dbReference type="PANTHER" id="PTHR31145">
    <property type="entry name" value="INTEGRAL MEMBRANE PROTEIN (AFU_ORTHOLOGUE AFUA_7G01610)"/>
    <property type="match status" value="1"/>
</dbReference>
<feature type="compositionally biased region" description="Polar residues" evidence="1">
    <location>
        <begin position="562"/>
        <end position="573"/>
    </location>
</feature>
<dbReference type="GO" id="GO:0016020">
    <property type="term" value="C:membrane"/>
    <property type="evidence" value="ECO:0007669"/>
    <property type="project" value="TreeGrafter"/>
</dbReference>
<evidence type="ECO:0000256" key="2">
    <source>
        <dbReference type="SAM" id="Phobius"/>
    </source>
</evidence>
<organism evidence="5 6">
    <name type="scientific">Colletotrichum higginsianum (strain IMI 349063)</name>
    <name type="common">Crucifer anthracnose fungus</name>
    <dbReference type="NCBI Taxonomy" id="759273"/>
    <lineage>
        <taxon>Eukaryota</taxon>
        <taxon>Fungi</taxon>
        <taxon>Dikarya</taxon>
        <taxon>Ascomycota</taxon>
        <taxon>Pezizomycotina</taxon>
        <taxon>Sordariomycetes</taxon>
        <taxon>Hypocreomycetidae</taxon>
        <taxon>Glomerellales</taxon>
        <taxon>Glomerellaceae</taxon>
        <taxon>Colletotrichum</taxon>
        <taxon>Colletotrichum destructivum species complex</taxon>
    </lineage>
</organism>
<feature type="chain" id="PRO_5008601183" evidence="3">
    <location>
        <begin position="19"/>
        <end position="796"/>
    </location>
</feature>
<dbReference type="GeneID" id="28870408"/>
<comment type="caution">
    <text evidence="5">The sequence shown here is derived from an EMBL/GenBank/DDBJ whole genome shotgun (WGS) entry which is preliminary data.</text>
</comment>
<dbReference type="OrthoDB" id="269822at2759"/>
<feature type="region of interest" description="Disordered" evidence="1">
    <location>
        <begin position="562"/>
        <end position="698"/>
    </location>
</feature>
<feature type="transmembrane region" description="Helical" evidence="2">
    <location>
        <begin position="427"/>
        <end position="447"/>
    </location>
</feature>
<feature type="transmembrane region" description="Helical" evidence="2">
    <location>
        <begin position="171"/>
        <end position="190"/>
    </location>
</feature>
<dbReference type="AlphaFoldDB" id="A0A1B7XY07"/>
<gene>
    <name evidence="5" type="ORF">CH63R_11327</name>
</gene>
<feature type="transmembrane region" description="Helical" evidence="2">
    <location>
        <begin position="340"/>
        <end position="361"/>
    </location>
</feature>
<evidence type="ECO:0000256" key="1">
    <source>
        <dbReference type="SAM" id="MobiDB-lite"/>
    </source>
</evidence>
<proteinExistence type="predicted"/>
<feature type="transmembrane region" description="Helical" evidence="2">
    <location>
        <begin position="453"/>
        <end position="473"/>
    </location>
</feature>
<accession>A0A1B7XY07</accession>
<dbReference type="KEGG" id="chig:CH63R_11327"/>
<feature type="transmembrane region" description="Helical" evidence="2">
    <location>
        <begin position="508"/>
        <end position="531"/>
    </location>
</feature>
<evidence type="ECO:0000256" key="3">
    <source>
        <dbReference type="SAM" id="SignalP"/>
    </source>
</evidence>
<keyword evidence="2" id="KW-0812">Transmembrane</keyword>
<sequence>MFAQAFGLLWLAVTCVSAAYVQHHDCGGPALKNDMFGSQSLDATLVASDDGRENHLSLRLGRWVEEAECQDLSRMISAAVIQIDMLGRSFVYRIATNTTCKRLNYSTKWTAPLVSPFSLYISATDDIGHLPPLSTFHVTFHLEGNDAKEVSCREANITPALGPTISSAITYSTWILFIFVLLVGVVRSVYSSPITLDGEETHSARAILPNVGDCLQYMQFIFLTGGLSLRYPGFYQPVVSHLNWWSLFVNGPITHGRVYGRVEDGIYVLNGTYGGTYGMELMTQIAGAPMTMDTWLNMVVLMLVIAASTALVFEVFCFVNRNHNSDSESSRPVRGIRQTCSRVVRVILSYFMFPLTALSFYQLDHAAWLPVYHTTLAVALIVVMMAAFVWLIRQIPTRSLGVLVFDSTKRYRQMSPSEDFQRQDERFIFILFALTFVRGAAIGGLQISGPAQLAVLGACELVLLASIAGFQAYSTFSVGSIAATMRLCSLVFLVAFLPGLAANGVKSAIGYLLLAVHGGMLLFGFFVPAVCDLKTIVKNWWAAPKPDVYGLRQLRRREVSRTNLSSMYTTEGPDTSYPEPDDVEEPNTRYLRPTYRSDTPSTLRLNPSNASSRYFRPPRSSASLSSADHPRSIGSSLYTPSRTVSTSTTSNIDKRSLQRSTSTMSPSRLSESTEEEGSSSPSQGSHTSINSGPLGPRWNDYSFRESDLYYAVPRPPPVERASEELPRPAAPRPSVRSSSGFWAKVTGQAGASEQGFQVIRPQRAPEPGFVVVRPNRPSSPGSGAGDGPTRKPVQDA</sequence>
<keyword evidence="2" id="KW-0472">Membrane</keyword>
<dbReference type="EMBL" id="LTAN01000008">
    <property type="protein sequence ID" value="OBR04624.1"/>
    <property type="molecule type" value="Genomic_DNA"/>
</dbReference>